<evidence type="ECO:0000313" key="7">
    <source>
        <dbReference type="WBParaSite" id="TTAC_0000598501-mRNA-1"/>
    </source>
</evidence>
<organism evidence="7">
    <name type="scientific">Hydatigena taeniaeformis</name>
    <name type="common">Feline tapeworm</name>
    <name type="synonym">Taenia taeniaeformis</name>
    <dbReference type="NCBI Taxonomy" id="6205"/>
    <lineage>
        <taxon>Eukaryota</taxon>
        <taxon>Metazoa</taxon>
        <taxon>Spiralia</taxon>
        <taxon>Lophotrochozoa</taxon>
        <taxon>Platyhelminthes</taxon>
        <taxon>Cestoda</taxon>
        <taxon>Eucestoda</taxon>
        <taxon>Cyclophyllidea</taxon>
        <taxon>Taeniidae</taxon>
        <taxon>Hydatigera</taxon>
    </lineage>
</organism>
<keyword evidence="4" id="KW-1015">Disulfide bond</keyword>
<comment type="similarity">
    <text evidence="1 4">Belongs to the glycosyl hydrolase 27 family.</text>
</comment>
<dbReference type="InterPro" id="IPR013785">
    <property type="entry name" value="Aldolase_TIM"/>
</dbReference>
<keyword evidence="3 4" id="KW-0326">Glycosidase</keyword>
<evidence type="ECO:0000256" key="3">
    <source>
        <dbReference type="ARBA" id="ARBA00023295"/>
    </source>
</evidence>
<dbReference type="AlphaFoldDB" id="A0A0R3WYZ5"/>
<comment type="subunit">
    <text evidence="4">Homodimer.</text>
</comment>
<reference evidence="5 6" key="2">
    <citation type="submission" date="2018-11" db="EMBL/GenBank/DDBJ databases">
        <authorList>
            <consortium name="Pathogen Informatics"/>
        </authorList>
    </citation>
    <scope>NUCLEOTIDE SEQUENCE [LARGE SCALE GENOMIC DNA]</scope>
</reference>
<gene>
    <name evidence="5" type="ORF">TTAC_LOCUS5970</name>
</gene>
<evidence type="ECO:0000313" key="5">
    <source>
        <dbReference type="EMBL" id="VDM28085.1"/>
    </source>
</evidence>
<name>A0A0R3WYZ5_HYDTA</name>
<dbReference type="Pfam" id="PF16499">
    <property type="entry name" value="Melibiase_2"/>
    <property type="match status" value="1"/>
</dbReference>
<evidence type="ECO:0000256" key="2">
    <source>
        <dbReference type="ARBA" id="ARBA00022801"/>
    </source>
</evidence>
<dbReference type="GO" id="GO:0004557">
    <property type="term" value="F:alpha-galactosidase activity"/>
    <property type="evidence" value="ECO:0007669"/>
    <property type="project" value="TreeGrafter"/>
</dbReference>
<sequence>MRGGRGGGGVGGGVSSWWRSELVVVGVVLVVLADWRGVSRGLDNGLALTPPMGWLTWQRFRCQTDCEAYPQDCVSEALVVRQAQVLVQDGWLARGYEYVIIDDCWSAYERDPISHRLQADAVRFPH</sequence>
<dbReference type="PANTHER" id="PTHR11452:SF83">
    <property type="entry name" value="ALPHA-GALACTOSIDASE"/>
    <property type="match status" value="1"/>
</dbReference>
<keyword evidence="2 4" id="KW-0378">Hydrolase</keyword>
<protein>
    <recommendedName>
        <fullName evidence="4">Alpha-galactosidase</fullName>
        <ecNumber evidence="4">3.2.1.-</ecNumber>
    </recommendedName>
</protein>
<dbReference type="GO" id="GO:0016139">
    <property type="term" value="P:glycoside catabolic process"/>
    <property type="evidence" value="ECO:0007669"/>
    <property type="project" value="TreeGrafter"/>
</dbReference>
<dbReference type="PRINTS" id="PR00740">
    <property type="entry name" value="GLHYDRLASE27"/>
</dbReference>
<dbReference type="STRING" id="6205.A0A0R3WYZ5"/>
<evidence type="ECO:0000313" key="6">
    <source>
        <dbReference type="Proteomes" id="UP000274429"/>
    </source>
</evidence>
<dbReference type="InterPro" id="IPR002241">
    <property type="entry name" value="Glyco_hydro_27"/>
</dbReference>
<proteinExistence type="inferred from homology"/>
<accession>A0A0R3WYZ5</accession>
<dbReference type="WBParaSite" id="TTAC_0000598501-mRNA-1">
    <property type="protein sequence ID" value="TTAC_0000598501-mRNA-1"/>
    <property type="gene ID" value="TTAC_0000598501"/>
</dbReference>
<reference evidence="7" key="1">
    <citation type="submission" date="2017-02" db="UniProtKB">
        <authorList>
            <consortium name="WormBaseParasite"/>
        </authorList>
    </citation>
    <scope>IDENTIFICATION</scope>
</reference>
<dbReference type="InterPro" id="IPR000111">
    <property type="entry name" value="Glyco_hydro_27/36_CS"/>
</dbReference>
<evidence type="ECO:0000256" key="1">
    <source>
        <dbReference type="ARBA" id="ARBA00009743"/>
    </source>
</evidence>
<dbReference type="PANTHER" id="PTHR11452">
    <property type="entry name" value="ALPHA-GALACTOSIDASE/ALPHA-N-ACETYLGALACTOSAMINIDASE"/>
    <property type="match status" value="1"/>
</dbReference>
<dbReference type="Proteomes" id="UP000274429">
    <property type="component" value="Unassembled WGS sequence"/>
</dbReference>
<dbReference type="SUPFAM" id="SSF51445">
    <property type="entry name" value="(Trans)glycosidases"/>
    <property type="match status" value="1"/>
</dbReference>
<dbReference type="GO" id="GO:0009311">
    <property type="term" value="P:oligosaccharide metabolic process"/>
    <property type="evidence" value="ECO:0007669"/>
    <property type="project" value="TreeGrafter"/>
</dbReference>
<evidence type="ECO:0000256" key="4">
    <source>
        <dbReference type="RuleBase" id="RU361168"/>
    </source>
</evidence>
<keyword evidence="6" id="KW-1185">Reference proteome</keyword>
<dbReference type="EC" id="3.2.1.-" evidence="4"/>
<dbReference type="GO" id="GO:0005737">
    <property type="term" value="C:cytoplasm"/>
    <property type="evidence" value="ECO:0007669"/>
    <property type="project" value="TreeGrafter"/>
</dbReference>
<dbReference type="Gene3D" id="3.20.20.70">
    <property type="entry name" value="Aldolase class I"/>
    <property type="match status" value="1"/>
</dbReference>
<dbReference type="PROSITE" id="PS00512">
    <property type="entry name" value="ALPHA_GALACTOSIDASE"/>
    <property type="match status" value="1"/>
</dbReference>
<dbReference type="OrthoDB" id="5795902at2759"/>
<dbReference type="InterPro" id="IPR017853">
    <property type="entry name" value="GH"/>
</dbReference>
<dbReference type="EMBL" id="UYWX01010012">
    <property type="protein sequence ID" value="VDM28085.1"/>
    <property type="molecule type" value="Genomic_DNA"/>
</dbReference>